<dbReference type="PANTHER" id="PTHR30349:SF64">
    <property type="entry name" value="PROPHAGE INTEGRASE INTD-RELATED"/>
    <property type="match status" value="1"/>
</dbReference>
<dbReference type="GO" id="GO:0003677">
    <property type="term" value="F:DNA binding"/>
    <property type="evidence" value="ECO:0007669"/>
    <property type="project" value="UniProtKB-KW"/>
</dbReference>
<dbReference type="InterPro" id="IPR013762">
    <property type="entry name" value="Integrase-like_cat_sf"/>
</dbReference>
<dbReference type="PROSITE" id="PS51898">
    <property type="entry name" value="TYR_RECOMBINASE"/>
    <property type="match status" value="1"/>
</dbReference>
<feature type="domain" description="Tyr recombinase" evidence="4">
    <location>
        <begin position="211"/>
        <end position="401"/>
    </location>
</feature>
<protein>
    <recommendedName>
        <fullName evidence="4">Tyr recombinase domain-containing protein</fullName>
    </recommendedName>
</protein>
<evidence type="ECO:0000259" key="4">
    <source>
        <dbReference type="PROSITE" id="PS51898"/>
    </source>
</evidence>
<dbReference type="Pfam" id="PF13102">
    <property type="entry name" value="Phage_int_SAM_5"/>
    <property type="match status" value="1"/>
</dbReference>
<dbReference type="Pfam" id="PF00589">
    <property type="entry name" value="Phage_integrase"/>
    <property type="match status" value="1"/>
</dbReference>
<dbReference type="Gene3D" id="1.10.150.130">
    <property type="match status" value="1"/>
</dbReference>
<evidence type="ECO:0000256" key="2">
    <source>
        <dbReference type="ARBA" id="ARBA00023125"/>
    </source>
</evidence>
<gene>
    <name evidence="5" type="ORF">SDC9_51310</name>
</gene>
<dbReference type="PANTHER" id="PTHR30349">
    <property type="entry name" value="PHAGE INTEGRASE-RELATED"/>
    <property type="match status" value="1"/>
</dbReference>
<dbReference type="InterPro" id="IPR011010">
    <property type="entry name" value="DNA_brk_join_enz"/>
</dbReference>
<name>A0A644WN31_9ZZZZ</name>
<comment type="caution">
    <text evidence="5">The sequence shown here is derived from an EMBL/GenBank/DDBJ whole genome shotgun (WGS) entry which is preliminary data.</text>
</comment>
<evidence type="ECO:0000256" key="3">
    <source>
        <dbReference type="ARBA" id="ARBA00023172"/>
    </source>
</evidence>
<dbReference type="GO" id="GO:0015074">
    <property type="term" value="P:DNA integration"/>
    <property type="evidence" value="ECO:0007669"/>
    <property type="project" value="InterPro"/>
</dbReference>
<keyword evidence="2" id="KW-0238">DNA-binding</keyword>
<dbReference type="Gene3D" id="1.10.443.10">
    <property type="entry name" value="Intergrase catalytic core"/>
    <property type="match status" value="1"/>
</dbReference>
<proteinExistence type="inferred from homology"/>
<dbReference type="AlphaFoldDB" id="A0A644WN31"/>
<dbReference type="InterPro" id="IPR025269">
    <property type="entry name" value="SAM-like_dom"/>
</dbReference>
<evidence type="ECO:0000313" key="5">
    <source>
        <dbReference type="EMBL" id="MPM05029.1"/>
    </source>
</evidence>
<accession>A0A644WN31</accession>
<comment type="similarity">
    <text evidence="1">Belongs to the 'phage' integrase family.</text>
</comment>
<dbReference type="EMBL" id="VSSQ01001094">
    <property type="protein sequence ID" value="MPM05029.1"/>
    <property type="molecule type" value="Genomic_DNA"/>
</dbReference>
<evidence type="ECO:0000256" key="1">
    <source>
        <dbReference type="ARBA" id="ARBA00008857"/>
    </source>
</evidence>
<dbReference type="InterPro" id="IPR002104">
    <property type="entry name" value="Integrase_catalytic"/>
</dbReference>
<dbReference type="SUPFAM" id="SSF56349">
    <property type="entry name" value="DNA breaking-rejoining enzymes"/>
    <property type="match status" value="1"/>
</dbReference>
<reference evidence="5" key="1">
    <citation type="submission" date="2019-08" db="EMBL/GenBank/DDBJ databases">
        <authorList>
            <person name="Kucharzyk K."/>
            <person name="Murdoch R.W."/>
            <person name="Higgins S."/>
            <person name="Loffler F."/>
        </authorList>
    </citation>
    <scope>NUCLEOTIDE SEQUENCE</scope>
</reference>
<dbReference type="GO" id="GO:0006310">
    <property type="term" value="P:DNA recombination"/>
    <property type="evidence" value="ECO:0007669"/>
    <property type="project" value="UniProtKB-KW"/>
</dbReference>
<dbReference type="InterPro" id="IPR050090">
    <property type="entry name" value="Tyrosine_recombinase_XerCD"/>
</dbReference>
<dbReference type="InterPro" id="IPR010998">
    <property type="entry name" value="Integrase_recombinase_N"/>
</dbReference>
<keyword evidence="3" id="KW-0233">DNA recombination</keyword>
<sequence length="408" mass="47202">MKFKYSNNGIFITLVRDVRKKDKNDECPLRWCVCFKRKRTYYSTGFSLGLKEWNDFINKNLGKHKEMRNSLSTHFDNVLKPRVRELADNGAFTHERLNQLLGKSDISTINEAFRAKIASLEQSDKISNATIYKCALNAFESFAGVKPFSAITPKFLREFQEDMEKREMRKSSMGMYLRCLRAIINNNGESFLPAGNYPFGKGKFVIPTGTGREMALSLDDIHKIEAYECKSKTAEFCRDMWIFSFYCSGVNFADLCRMRYKDIQNDEIYFIRQKTKNTSQSQRDIISPITAPLKHIILKHGNKDKGGYIFPILNGAKTESERINNIRNFIRLTNRKIKDIAKELKLMSGVSTYTSRHSYATILAKLRVPESYIAEQLGHSKRSVTQGYFDSYTREERFKYNGLLVSNS</sequence>
<organism evidence="5">
    <name type="scientific">bioreactor metagenome</name>
    <dbReference type="NCBI Taxonomy" id="1076179"/>
    <lineage>
        <taxon>unclassified sequences</taxon>
        <taxon>metagenomes</taxon>
        <taxon>ecological metagenomes</taxon>
    </lineage>
</organism>